<dbReference type="PROSITE" id="PS00107">
    <property type="entry name" value="PROTEIN_KINASE_ATP"/>
    <property type="match status" value="1"/>
</dbReference>
<proteinExistence type="inferred from homology"/>
<feature type="domain" description="Protein kinase" evidence="12">
    <location>
        <begin position="6"/>
        <end position="258"/>
    </location>
</feature>
<evidence type="ECO:0000256" key="10">
    <source>
        <dbReference type="RuleBase" id="RU000304"/>
    </source>
</evidence>
<evidence type="ECO:0000313" key="13">
    <source>
        <dbReference type="EMBL" id="GMI56700.1"/>
    </source>
</evidence>
<evidence type="ECO:0000256" key="3">
    <source>
        <dbReference type="ARBA" id="ARBA00022679"/>
    </source>
</evidence>
<dbReference type="PROSITE" id="PS50011">
    <property type="entry name" value="PROTEIN_KINASE_DOM"/>
    <property type="match status" value="1"/>
</dbReference>
<reference evidence="13 14" key="1">
    <citation type="journal article" date="2023" name="Commun. Biol.">
        <title>Genome analysis of Parmales, the sister group of diatoms, reveals the evolutionary specialization of diatoms from phago-mixotrophs to photoautotrophs.</title>
        <authorList>
            <person name="Ban H."/>
            <person name="Sato S."/>
            <person name="Yoshikawa S."/>
            <person name="Yamada K."/>
            <person name="Nakamura Y."/>
            <person name="Ichinomiya M."/>
            <person name="Sato N."/>
            <person name="Blanc-Mathieu R."/>
            <person name="Endo H."/>
            <person name="Kuwata A."/>
            <person name="Ogata H."/>
        </authorList>
    </citation>
    <scope>NUCLEOTIDE SEQUENCE [LARGE SCALE GENOMIC DNA]</scope>
</reference>
<dbReference type="PANTHER" id="PTHR47634:SF9">
    <property type="entry name" value="PROTEIN KINASE DOMAIN-CONTAINING PROTEIN-RELATED"/>
    <property type="match status" value="1"/>
</dbReference>
<comment type="catalytic activity">
    <reaction evidence="8">
        <text>L-seryl-[protein] + ATP = O-phospho-L-seryl-[protein] + ADP + H(+)</text>
        <dbReference type="Rhea" id="RHEA:17989"/>
        <dbReference type="Rhea" id="RHEA-COMP:9863"/>
        <dbReference type="Rhea" id="RHEA-COMP:11604"/>
        <dbReference type="ChEBI" id="CHEBI:15378"/>
        <dbReference type="ChEBI" id="CHEBI:29999"/>
        <dbReference type="ChEBI" id="CHEBI:30616"/>
        <dbReference type="ChEBI" id="CHEBI:83421"/>
        <dbReference type="ChEBI" id="CHEBI:456216"/>
        <dbReference type="EC" id="2.7.11.1"/>
    </reaction>
</comment>
<dbReference type="InterPro" id="IPR000719">
    <property type="entry name" value="Prot_kinase_dom"/>
</dbReference>
<dbReference type="Proteomes" id="UP001165060">
    <property type="component" value="Unassembled WGS sequence"/>
</dbReference>
<feature type="compositionally biased region" description="Low complexity" evidence="11">
    <location>
        <begin position="155"/>
        <end position="185"/>
    </location>
</feature>
<comment type="similarity">
    <text evidence="10">Belongs to the protein kinase superfamily.</text>
</comment>
<protein>
    <recommendedName>
        <fullName evidence="1">non-specific serine/threonine protein kinase</fullName>
        <ecNumber evidence="1">2.7.11.1</ecNumber>
    </recommendedName>
</protein>
<feature type="region of interest" description="Disordered" evidence="11">
    <location>
        <begin position="135"/>
        <end position="258"/>
    </location>
</feature>
<feature type="binding site" evidence="9">
    <location>
        <position position="35"/>
    </location>
    <ligand>
        <name>ATP</name>
        <dbReference type="ChEBI" id="CHEBI:30616"/>
    </ligand>
</feature>
<dbReference type="InterPro" id="IPR051334">
    <property type="entry name" value="SRPK"/>
</dbReference>
<keyword evidence="14" id="KW-1185">Reference proteome</keyword>
<dbReference type="InterPro" id="IPR011009">
    <property type="entry name" value="Kinase-like_dom_sf"/>
</dbReference>
<gene>
    <name evidence="13" type="ORF">TeGR_g1801</name>
</gene>
<dbReference type="InterPro" id="IPR008271">
    <property type="entry name" value="Ser/Thr_kinase_AS"/>
</dbReference>
<feature type="non-terminal residue" evidence="13">
    <location>
        <position position="1"/>
    </location>
</feature>
<keyword evidence="4 9" id="KW-0547">Nucleotide-binding</keyword>
<dbReference type="Pfam" id="PF00069">
    <property type="entry name" value="Pkinase"/>
    <property type="match status" value="1"/>
</dbReference>
<keyword evidence="5" id="KW-0418">Kinase</keyword>
<dbReference type="EC" id="2.7.11.1" evidence="1"/>
<keyword evidence="6 9" id="KW-0067">ATP-binding</keyword>
<dbReference type="SMART" id="SM00220">
    <property type="entry name" value="S_TKc"/>
    <property type="match status" value="1"/>
</dbReference>
<dbReference type="PANTHER" id="PTHR47634">
    <property type="entry name" value="PROTEIN KINASE DOMAIN-CONTAINING PROTEIN-RELATED"/>
    <property type="match status" value="1"/>
</dbReference>
<keyword evidence="3" id="KW-0808">Transferase</keyword>
<feature type="non-terminal residue" evidence="13">
    <location>
        <position position="258"/>
    </location>
</feature>
<evidence type="ECO:0000256" key="8">
    <source>
        <dbReference type="ARBA" id="ARBA00048679"/>
    </source>
</evidence>
<dbReference type="Gene3D" id="3.30.200.20">
    <property type="entry name" value="Phosphorylase Kinase, domain 1"/>
    <property type="match status" value="1"/>
</dbReference>
<evidence type="ECO:0000256" key="11">
    <source>
        <dbReference type="SAM" id="MobiDB-lite"/>
    </source>
</evidence>
<evidence type="ECO:0000256" key="1">
    <source>
        <dbReference type="ARBA" id="ARBA00012513"/>
    </source>
</evidence>
<evidence type="ECO:0000256" key="7">
    <source>
        <dbReference type="ARBA" id="ARBA00047899"/>
    </source>
</evidence>
<dbReference type="Gene3D" id="1.10.510.10">
    <property type="entry name" value="Transferase(Phosphotransferase) domain 1"/>
    <property type="match status" value="1"/>
</dbReference>
<dbReference type="SUPFAM" id="SSF56112">
    <property type="entry name" value="Protein kinase-like (PK-like)"/>
    <property type="match status" value="1"/>
</dbReference>
<evidence type="ECO:0000256" key="6">
    <source>
        <dbReference type="ARBA" id="ARBA00022840"/>
    </source>
</evidence>
<feature type="compositionally biased region" description="Basic residues" evidence="11">
    <location>
        <begin position="217"/>
        <end position="235"/>
    </location>
</feature>
<evidence type="ECO:0000256" key="2">
    <source>
        <dbReference type="ARBA" id="ARBA00022527"/>
    </source>
</evidence>
<sequence>YKNGRYTVLRKLGWGHFSVVYLVHDAETGGHSALKIQKSAAHYTDAALDEIALLTHLASPAPSPNVISLRDHFFHHGPNGKHMCMSFPPLGPTLLTLIKQTDYKGLPLPEVRNIARGVCRGLQWMHSRGVIHTDLKPENVLTSQAPTTHRDRSDAGSTRASSMASAASSRQKFAGSEAAASAEPGEAGDRSEEQGQSIAEIEGLLTSSKTSAEEKKKLRKKLKKKKQKLRARIKKMEKTEEEAEERAMEEAEDGVSAL</sequence>
<comment type="catalytic activity">
    <reaction evidence="7">
        <text>L-threonyl-[protein] + ATP = O-phospho-L-threonyl-[protein] + ADP + H(+)</text>
        <dbReference type="Rhea" id="RHEA:46608"/>
        <dbReference type="Rhea" id="RHEA-COMP:11060"/>
        <dbReference type="Rhea" id="RHEA-COMP:11605"/>
        <dbReference type="ChEBI" id="CHEBI:15378"/>
        <dbReference type="ChEBI" id="CHEBI:30013"/>
        <dbReference type="ChEBI" id="CHEBI:30616"/>
        <dbReference type="ChEBI" id="CHEBI:61977"/>
        <dbReference type="ChEBI" id="CHEBI:456216"/>
        <dbReference type="EC" id="2.7.11.1"/>
    </reaction>
</comment>
<evidence type="ECO:0000256" key="5">
    <source>
        <dbReference type="ARBA" id="ARBA00022777"/>
    </source>
</evidence>
<dbReference type="InterPro" id="IPR017441">
    <property type="entry name" value="Protein_kinase_ATP_BS"/>
</dbReference>
<evidence type="ECO:0000256" key="4">
    <source>
        <dbReference type="ARBA" id="ARBA00022741"/>
    </source>
</evidence>
<dbReference type="PROSITE" id="PS00108">
    <property type="entry name" value="PROTEIN_KINASE_ST"/>
    <property type="match status" value="1"/>
</dbReference>
<evidence type="ECO:0000259" key="12">
    <source>
        <dbReference type="PROSITE" id="PS50011"/>
    </source>
</evidence>
<keyword evidence="2 10" id="KW-0723">Serine/threonine-protein kinase</keyword>
<evidence type="ECO:0000256" key="9">
    <source>
        <dbReference type="PROSITE-ProRule" id="PRU10141"/>
    </source>
</evidence>
<comment type="caution">
    <text evidence="13">The sequence shown here is derived from an EMBL/GenBank/DDBJ whole genome shotgun (WGS) entry which is preliminary data.</text>
</comment>
<evidence type="ECO:0000313" key="14">
    <source>
        <dbReference type="Proteomes" id="UP001165060"/>
    </source>
</evidence>
<dbReference type="EMBL" id="BRYB01006777">
    <property type="protein sequence ID" value="GMI56700.1"/>
    <property type="molecule type" value="Genomic_DNA"/>
</dbReference>
<accession>A0ABQ6NC26</accession>
<name>A0ABQ6NC26_9STRA</name>
<organism evidence="13 14">
    <name type="scientific">Tetraparma gracilis</name>
    <dbReference type="NCBI Taxonomy" id="2962635"/>
    <lineage>
        <taxon>Eukaryota</taxon>
        <taxon>Sar</taxon>
        <taxon>Stramenopiles</taxon>
        <taxon>Ochrophyta</taxon>
        <taxon>Bolidophyceae</taxon>
        <taxon>Parmales</taxon>
        <taxon>Triparmaceae</taxon>
        <taxon>Tetraparma</taxon>
    </lineage>
</organism>